<feature type="transmembrane region" description="Helical" evidence="6">
    <location>
        <begin position="95"/>
        <end position="121"/>
    </location>
</feature>
<proteinExistence type="predicted"/>
<evidence type="ECO:0000256" key="2">
    <source>
        <dbReference type="ARBA" id="ARBA00022448"/>
    </source>
</evidence>
<accession>A0A2C9L4E0</accession>
<dbReference type="Gene3D" id="1.20.1250.20">
    <property type="entry name" value="MFS general substrate transporter like domains"/>
    <property type="match status" value="1"/>
</dbReference>
<evidence type="ECO:0000313" key="8">
    <source>
        <dbReference type="Proteomes" id="UP000076420"/>
    </source>
</evidence>
<dbReference type="OrthoDB" id="6158622at2759"/>
<organism evidence="7 8">
    <name type="scientific">Biomphalaria glabrata</name>
    <name type="common">Bloodfluke planorb</name>
    <name type="synonym">Freshwater snail</name>
    <dbReference type="NCBI Taxonomy" id="6526"/>
    <lineage>
        <taxon>Eukaryota</taxon>
        <taxon>Metazoa</taxon>
        <taxon>Spiralia</taxon>
        <taxon>Lophotrochozoa</taxon>
        <taxon>Mollusca</taxon>
        <taxon>Gastropoda</taxon>
        <taxon>Heterobranchia</taxon>
        <taxon>Euthyneura</taxon>
        <taxon>Panpulmonata</taxon>
        <taxon>Hygrophila</taxon>
        <taxon>Lymnaeoidea</taxon>
        <taxon>Planorbidae</taxon>
        <taxon>Biomphalaria</taxon>
    </lineage>
</organism>
<name>A0A2C9L4E0_BIOGL</name>
<feature type="transmembrane region" description="Helical" evidence="6">
    <location>
        <begin position="61"/>
        <end position="83"/>
    </location>
</feature>
<reference evidence="7" key="1">
    <citation type="submission" date="2020-05" db="UniProtKB">
        <authorList>
            <consortium name="EnsemblMetazoa"/>
        </authorList>
    </citation>
    <scope>IDENTIFICATION</scope>
    <source>
        <strain evidence="7">BB02</strain>
    </source>
</reference>
<evidence type="ECO:0000256" key="4">
    <source>
        <dbReference type="ARBA" id="ARBA00022989"/>
    </source>
</evidence>
<dbReference type="PANTHER" id="PTHR19432">
    <property type="entry name" value="SUGAR TRANSPORTER"/>
    <property type="match status" value="1"/>
</dbReference>
<dbReference type="Proteomes" id="UP000076420">
    <property type="component" value="Unassembled WGS sequence"/>
</dbReference>
<dbReference type="InterPro" id="IPR036259">
    <property type="entry name" value="MFS_trans_sf"/>
</dbReference>
<dbReference type="PANTHER" id="PTHR19432:SF35">
    <property type="entry name" value="SOLUTE CARRIER FAMILY 45 MEMBER 3 ISOFORM X1"/>
    <property type="match status" value="1"/>
</dbReference>
<feature type="transmembrane region" description="Helical" evidence="6">
    <location>
        <begin position="173"/>
        <end position="192"/>
    </location>
</feature>
<keyword evidence="5 6" id="KW-0472">Membrane</keyword>
<dbReference type="KEGG" id="bgt:106063456"/>
<keyword evidence="4 6" id="KW-1133">Transmembrane helix</keyword>
<feature type="transmembrane region" description="Helical" evidence="6">
    <location>
        <begin position="213"/>
        <end position="233"/>
    </location>
</feature>
<gene>
    <name evidence="7" type="primary">106063456</name>
</gene>
<evidence type="ECO:0000313" key="7">
    <source>
        <dbReference type="EnsemblMetazoa" id="BGLB026942-PA"/>
    </source>
</evidence>
<evidence type="ECO:0000256" key="6">
    <source>
        <dbReference type="SAM" id="Phobius"/>
    </source>
</evidence>
<comment type="subcellular location">
    <subcellularLocation>
        <location evidence="1">Membrane</location>
        <topology evidence="1">Multi-pass membrane protein</topology>
    </subcellularLocation>
</comment>
<evidence type="ECO:0000256" key="1">
    <source>
        <dbReference type="ARBA" id="ARBA00004141"/>
    </source>
</evidence>
<dbReference type="AlphaFoldDB" id="A0A2C9L4E0"/>
<feature type="transmembrane region" description="Helical" evidence="6">
    <location>
        <begin position="27"/>
        <end position="49"/>
    </location>
</feature>
<dbReference type="VEuPathDB" id="VectorBase:BGLB026942"/>
<keyword evidence="2" id="KW-0813">Transport</keyword>
<dbReference type="SUPFAM" id="SSF103473">
    <property type="entry name" value="MFS general substrate transporter"/>
    <property type="match status" value="1"/>
</dbReference>
<feature type="transmembrane region" description="Helical" evidence="6">
    <location>
        <begin position="253"/>
        <end position="274"/>
    </location>
</feature>
<protein>
    <submittedName>
        <fullName evidence="7">Uncharacterized protein</fullName>
    </submittedName>
</protein>
<evidence type="ECO:0000256" key="3">
    <source>
        <dbReference type="ARBA" id="ARBA00022692"/>
    </source>
</evidence>
<keyword evidence="3 6" id="KW-0812">Transmembrane</keyword>
<sequence length="414" mass="46629">MSYGSISSTQASQAADSEIYQLRPWHLLIICAALFAQEVVITNELIYMVTWEKLLGVPLEYVSLSGVISGIIGFISIPLMGRFGDKGNRLRRKTLLVIGSGCCILLGSCCIFVGFIIKLLVLHNYDNSHPSLSEWNQTCQNQNVESFVNETSLNETNCQILSDPEYMFQHDPLSRLTSVLAVATFVFIDYGFDTGSPNIRSYMLECVHKSQHSKVLSVGVIMSGLGGCLVSIIGLSDFNFTEQETDPNLLKAIALSFLLMVSVVITFPTTLIYGRYLLHQYDTRTKEDGERNNCGCSHEEDRHTQHLYASQKTSEQLNPSETNAKLNYSKFPGYSLQKTQNGNVDLSENVDFKSVQSEAPITFEHDLNIKDKKKEIEISLSQWNNYSDDEHQILCPIPNHFYEYKSVYEGTRTK</sequence>
<dbReference type="GO" id="GO:0016020">
    <property type="term" value="C:membrane"/>
    <property type="evidence" value="ECO:0007669"/>
    <property type="project" value="UniProtKB-SubCell"/>
</dbReference>
<evidence type="ECO:0000256" key="5">
    <source>
        <dbReference type="ARBA" id="ARBA00023136"/>
    </source>
</evidence>
<dbReference type="EnsemblMetazoa" id="BGLB026942-RA">
    <property type="protein sequence ID" value="BGLB026942-PA"/>
    <property type="gene ID" value="BGLB026942"/>
</dbReference>
<dbReference type="GO" id="GO:0008506">
    <property type="term" value="F:sucrose:proton symporter activity"/>
    <property type="evidence" value="ECO:0007669"/>
    <property type="project" value="TreeGrafter"/>
</dbReference>
<dbReference type="VEuPathDB" id="VectorBase:BGLAX_032649"/>